<dbReference type="Gene3D" id="1.25.40.20">
    <property type="entry name" value="Ankyrin repeat-containing domain"/>
    <property type="match status" value="1"/>
</dbReference>
<evidence type="ECO:0000313" key="5">
    <source>
        <dbReference type="WBParaSite" id="PgR030_g037_t02"/>
    </source>
</evidence>
<dbReference type="InterPro" id="IPR036770">
    <property type="entry name" value="Ankyrin_rpt-contain_sf"/>
</dbReference>
<name>A0A915B8B1_PARUN</name>
<dbReference type="PRINTS" id="PR01415">
    <property type="entry name" value="ANKYRIN"/>
</dbReference>
<dbReference type="SUPFAM" id="SSF48403">
    <property type="entry name" value="Ankyrin repeat"/>
    <property type="match status" value="1"/>
</dbReference>
<dbReference type="PROSITE" id="PS50088">
    <property type="entry name" value="ANK_REPEAT"/>
    <property type="match status" value="4"/>
</dbReference>
<dbReference type="PANTHER" id="PTHR24166">
    <property type="entry name" value="ROLLING PEBBLES, ISOFORM B"/>
    <property type="match status" value="1"/>
</dbReference>
<sequence>MSSIDEASKEEKSQLIQLLRENKAEEAKRLLQKYKNLAYSKDDCGRTAIHWAASGGCLEIVQFCICLRNEDAVSADDMGWTPLMIASSAGRLDVVRYLISLPLVDVNATNTNGQTALHYAASKNHPIILSLLLKNGANVNAQDRYHATPLHRAASQGHQKIVSLLLANPQLRIDVTDSSGCSPLHLAVEEHREDVALALVERGANLNLENKEKRRPIDFVDSREFLNKLKSAEKRSK</sequence>
<dbReference type="InterPro" id="IPR002110">
    <property type="entry name" value="Ankyrin_rpt"/>
</dbReference>
<evidence type="ECO:0000313" key="4">
    <source>
        <dbReference type="Proteomes" id="UP000887569"/>
    </source>
</evidence>
<dbReference type="Pfam" id="PF12796">
    <property type="entry name" value="Ank_2"/>
    <property type="match status" value="1"/>
</dbReference>
<dbReference type="PROSITE" id="PS50297">
    <property type="entry name" value="ANK_REP_REGION"/>
    <property type="match status" value="4"/>
</dbReference>
<accession>A0A915B8B1</accession>
<feature type="repeat" description="ANK" evidence="3">
    <location>
        <begin position="179"/>
        <end position="211"/>
    </location>
</feature>
<reference evidence="5" key="1">
    <citation type="submission" date="2022-11" db="UniProtKB">
        <authorList>
            <consortium name="WormBaseParasite"/>
        </authorList>
    </citation>
    <scope>IDENTIFICATION</scope>
</reference>
<dbReference type="SMART" id="SM00248">
    <property type="entry name" value="ANK"/>
    <property type="match status" value="5"/>
</dbReference>
<proteinExistence type="predicted"/>
<dbReference type="Pfam" id="PF00023">
    <property type="entry name" value="Ank"/>
    <property type="match status" value="1"/>
</dbReference>
<keyword evidence="1" id="KW-0677">Repeat</keyword>
<dbReference type="WBParaSite" id="PgR030_g037_t02">
    <property type="protein sequence ID" value="PgR030_g037_t02"/>
    <property type="gene ID" value="PgR030_g037"/>
</dbReference>
<keyword evidence="4" id="KW-1185">Reference proteome</keyword>
<organism evidence="4 5">
    <name type="scientific">Parascaris univalens</name>
    <name type="common">Nematode worm</name>
    <dbReference type="NCBI Taxonomy" id="6257"/>
    <lineage>
        <taxon>Eukaryota</taxon>
        <taxon>Metazoa</taxon>
        <taxon>Ecdysozoa</taxon>
        <taxon>Nematoda</taxon>
        <taxon>Chromadorea</taxon>
        <taxon>Rhabditida</taxon>
        <taxon>Spirurina</taxon>
        <taxon>Ascaridomorpha</taxon>
        <taxon>Ascaridoidea</taxon>
        <taxon>Ascarididae</taxon>
        <taxon>Parascaris</taxon>
    </lineage>
</organism>
<dbReference type="PANTHER" id="PTHR24166:SF48">
    <property type="entry name" value="PROTEIN VAPYRIN"/>
    <property type="match status" value="1"/>
</dbReference>
<dbReference type="InterPro" id="IPR050889">
    <property type="entry name" value="Dendritic_Spine_Reg/Scaffold"/>
</dbReference>
<feature type="repeat" description="ANK" evidence="3">
    <location>
        <begin position="78"/>
        <end position="100"/>
    </location>
</feature>
<protein>
    <submittedName>
        <fullName evidence="5">26S proteasome non-ATPase regulatory subunit 10</fullName>
    </submittedName>
</protein>
<feature type="repeat" description="ANK" evidence="3">
    <location>
        <begin position="112"/>
        <end position="144"/>
    </location>
</feature>
<feature type="repeat" description="ANK" evidence="3">
    <location>
        <begin position="145"/>
        <end position="166"/>
    </location>
</feature>
<dbReference type="AlphaFoldDB" id="A0A915B8B1"/>
<keyword evidence="2 3" id="KW-0040">ANK repeat</keyword>
<evidence type="ECO:0000256" key="1">
    <source>
        <dbReference type="ARBA" id="ARBA00022737"/>
    </source>
</evidence>
<dbReference type="Proteomes" id="UP000887569">
    <property type="component" value="Unplaced"/>
</dbReference>
<evidence type="ECO:0000256" key="2">
    <source>
        <dbReference type="ARBA" id="ARBA00023043"/>
    </source>
</evidence>
<evidence type="ECO:0000256" key="3">
    <source>
        <dbReference type="PROSITE-ProRule" id="PRU00023"/>
    </source>
</evidence>
<dbReference type="Pfam" id="PF13637">
    <property type="entry name" value="Ank_4"/>
    <property type="match status" value="1"/>
</dbReference>